<dbReference type="CDD" id="cd00082">
    <property type="entry name" value="HisKA"/>
    <property type="match status" value="1"/>
</dbReference>
<evidence type="ECO:0000313" key="11">
    <source>
        <dbReference type="EMBL" id="BDQ34829.1"/>
    </source>
</evidence>
<dbReference type="PROSITE" id="PS50110">
    <property type="entry name" value="RESPONSE_REGULATORY"/>
    <property type="match status" value="1"/>
</dbReference>
<organism evidence="11 12">
    <name type="scientific">Pseudodesulfovibrio portus</name>
    <dbReference type="NCBI Taxonomy" id="231439"/>
    <lineage>
        <taxon>Bacteria</taxon>
        <taxon>Pseudomonadati</taxon>
        <taxon>Thermodesulfobacteriota</taxon>
        <taxon>Desulfovibrionia</taxon>
        <taxon>Desulfovibrionales</taxon>
        <taxon>Desulfovibrionaceae</taxon>
    </lineage>
</organism>
<feature type="domain" description="PAC" evidence="10">
    <location>
        <begin position="372"/>
        <end position="424"/>
    </location>
</feature>
<dbReference type="InterPro" id="IPR003594">
    <property type="entry name" value="HATPase_dom"/>
</dbReference>
<dbReference type="PROSITE" id="PS50112">
    <property type="entry name" value="PAS"/>
    <property type="match status" value="5"/>
</dbReference>
<dbReference type="PROSITE" id="PS50113">
    <property type="entry name" value="PAC"/>
    <property type="match status" value="3"/>
</dbReference>
<keyword evidence="12" id="KW-1185">Reference proteome</keyword>
<proteinExistence type="predicted"/>
<dbReference type="Pfam" id="PF08447">
    <property type="entry name" value="PAS_3"/>
    <property type="match status" value="1"/>
</dbReference>
<dbReference type="SUPFAM" id="SSF52172">
    <property type="entry name" value="CheY-like"/>
    <property type="match status" value="1"/>
</dbReference>
<dbReference type="PANTHER" id="PTHR43047:SF72">
    <property type="entry name" value="OSMOSENSING HISTIDINE PROTEIN KINASE SLN1"/>
    <property type="match status" value="1"/>
</dbReference>
<dbReference type="SUPFAM" id="SSF47384">
    <property type="entry name" value="Homodimeric domain of signal transducing histidine kinase"/>
    <property type="match status" value="1"/>
</dbReference>
<dbReference type="Pfam" id="PF00512">
    <property type="entry name" value="HisKA"/>
    <property type="match status" value="1"/>
</dbReference>
<evidence type="ECO:0000259" key="8">
    <source>
        <dbReference type="PROSITE" id="PS50110"/>
    </source>
</evidence>
<dbReference type="InterPro" id="IPR000014">
    <property type="entry name" value="PAS"/>
</dbReference>
<feature type="domain" description="PAS" evidence="9">
    <location>
        <begin position="298"/>
        <end position="368"/>
    </location>
</feature>
<dbReference type="EC" id="2.7.13.3" evidence="2"/>
<dbReference type="InterPro" id="IPR011006">
    <property type="entry name" value="CheY-like_superfamily"/>
</dbReference>
<dbReference type="Gene3D" id="3.30.450.20">
    <property type="entry name" value="PAS domain"/>
    <property type="match status" value="5"/>
</dbReference>
<dbReference type="SMART" id="SM00387">
    <property type="entry name" value="HATPase_c"/>
    <property type="match status" value="1"/>
</dbReference>
<evidence type="ECO:0000256" key="2">
    <source>
        <dbReference type="ARBA" id="ARBA00012438"/>
    </source>
</evidence>
<dbReference type="InterPro" id="IPR013655">
    <property type="entry name" value="PAS_fold_3"/>
</dbReference>
<feature type="domain" description="PAC" evidence="10">
    <location>
        <begin position="231"/>
        <end position="283"/>
    </location>
</feature>
<dbReference type="CDD" id="cd00130">
    <property type="entry name" value="PAS"/>
    <property type="match status" value="5"/>
</dbReference>
<dbReference type="CDD" id="cd16922">
    <property type="entry name" value="HATPase_EvgS-ArcB-TorS-like"/>
    <property type="match status" value="1"/>
</dbReference>
<dbReference type="Gene3D" id="3.30.565.10">
    <property type="entry name" value="Histidine kinase-like ATPase, C-terminal domain"/>
    <property type="match status" value="1"/>
</dbReference>
<feature type="domain" description="Histidine kinase" evidence="7">
    <location>
        <begin position="682"/>
        <end position="905"/>
    </location>
</feature>
<dbReference type="PROSITE" id="PS50109">
    <property type="entry name" value="HIS_KIN"/>
    <property type="match status" value="1"/>
</dbReference>
<reference evidence="11" key="1">
    <citation type="submission" date="2022-08" db="EMBL/GenBank/DDBJ databases">
        <title>Genome Sequence of the sulphate-reducing bacterium, Pseudodesulfovibrio portus JCM14722.</title>
        <authorList>
            <person name="Kondo R."/>
            <person name="Kataoka T."/>
        </authorList>
    </citation>
    <scope>NUCLEOTIDE SEQUENCE</scope>
    <source>
        <strain evidence="11">JCM 14722</strain>
    </source>
</reference>
<feature type="domain" description="PAS" evidence="9">
    <location>
        <begin position="156"/>
        <end position="228"/>
    </location>
</feature>
<gene>
    <name evidence="11" type="ORF">JCM14722_23710</name>
</gene>
<evidence type="ECO:0000259" key="7">
    <source>
        <dbReference type="PROSITE" id="PS50109"/>
    </source>
</evidence>
<dbReference type="SMART" id="SM00091">
    <property type="entry name" value="PAS"/>
    <property type="match status" value="5"/>
</dbReference>
<dbReference type="PANTHER" id="PTHR43047">
    <property type="entry name" value="TWO-COMPONENT HISTIDINE PROTEIN KINASE"/>
    <property type="match status" value="1"/>
</dbReference>
<keyword evidence="5" id="KW-0418">Kinase</keyword>
<name>A0ABM8AUA3_9BACT</name>
<dbReference type="SUPFAM" id="SSF55874">
    <property type="entry name" value="ATPase domain of HSP90 chaperone/DNA topoisomerase II/histidine kinase"/>
    <property type="match status" value="1"/>
</dbReference>
<dbReference type="InterPro" id="IPR036890">
    <property type="entry name" value="HATPase_C_sf"/>
</dbReference>
<dbReference type="SUPFAM" id="SSF55785">
    <property type="entry name" value="PYP-like sensor domain (PAS domain)"/>
    <property type="match status" value="5"/>
</dbReference>
<protein>
    <recommendedName>
        <fullName evidence="2">histidine kinase</fullName>
        <ecNumber evidence="2">2.7.13.3</ecNumber>
    </recommendedName>
</protein>
<dbReference type="EMBL" id="AP026708">
    <property type="protein sequence ID" value="BDQ34829.1"/>
    <property type="molecule type" value="Genomic_DNA"/>
</dbReference>
<evidence type="ECO:0000256" key="6">
    <source>
        <dbReference type="PROSITE-ProRule" id="PRU00169"/>
    </source>
</evidence>
<dbReference type="InterPro" id="IPR001610">
    <property type="entry name" value="PAC"/>
</dbReference>
<dbReference type="Pfam" id="PF13188">
    <property type="entry name" value="PAS_8"/>
    <property type="match status" value="1"/>
</dbReference>
<sequence>MKRESQDNSISGGSRVAFLERELQKSESKWHSIIEYVPLIGISLDPEGNIVFANQYFLDLTGWGFEEISGRSWFDLFLTDDDREGVREVFLATMRRNDVGPHSRHQNKIVTRDGNVRDVSWFNVLTLNEEGHALNVTSLGIDLTAQEEAEAALHTSEERLSLALEAARDAVWEWNPVTHEVFFSPQWFIMLGYEPDEKPPGYETWRELVHKGDIEETESLLREALEKRGSFKYEFRMLTKAGEWRWILARAKVVSSDSDGTVRMVGTHTDIHERKLAELGLKEAKDAAEAAISALRLNMAHLRTLVETIPDLVWLKDVNGVFLSCNQRFERLYGAPEAEIVGKTDYDFVDRELADSFRRHDRAAMAAGKPTVNEETVKYKDDGHIEELETIKTPMLDDRGALIGVLGVARDITRRNRIADQLKESELRFKALHNASFGGIAIHDKGLILDCNQGLADISGFSMEELIGMDGLQLIGESAREKVMGNILAGYEKPYEAVGVRKNGEEYPLRLEGRNIPYKGRMVRTVEFRDISQRKKAEKELRDSELRHRVIFENSPLGMVRFSVDGRILDCNSLFVELMGSTREELIGFHTLKRSNRKMREALGKALHGEPSSYEDYYTSVSGNKETYLHVQFNPVNLGRPPTEVIATLEDFSERKETRDGLQRAKEEAEAFSRSKTEFLTNMSHEIRTPLNGILGMLQLLQNSDLDMEQAGYVVDAIQSSKRLTRLLTDILDLSRVEAGKLMVQDIPFNLKESCRQVCDLYRLTADQSGVALRCEIDPAIPDFLAGDPLRVQQVMTNLIGNAFKFTPEGHIALSASVLPSSTPEVYRILFTVSDTGKGIPDDKLGTLFDTFTQVVGEGYTRQHQGAGLGLAICKQLIQLMGGGISVESEVGRGTAVYVVLPFVISKAPEQPRPAVAANRVCCACGKFRVLLAEDERVNSLVTRRLLEKAGHDVCVVENGEQAIAAVREGCFDVILMDIQMPVMDGVTATKAIRSGAAGEAAKDIPIAAVTAFAMVGDREKFLEAGMDGYVVKPIELEKLQQFLDSIRR</sequence>
<comment type="catalytic activity">
    <reaction evidence="1">
        <text>ATP + protein L-histidine = ADP + protein N-phospho-L-histidine.</text>
        <dbReference type="EC" id="2.7.13.3"/>
    </reaction>
</comment>
<dbReference type="SMART" id="SM00086">
    <property type="entry name" value="PAC"/>
    <property type="match status" value="4"/>
</dbReference>
<evidence type="ECO:0000256" key="4">
    <source>
        <dbReference type="ARBA" id="ARBA00022679"/>
    </source>
</evidence>
<dbReference type="CDD" id="cd17546">
    <property type="entry name" value="REC_hyHK_CKI1_RcsC-like"/>
    <property type="match status" value="1"/>
</dbReference>
<dbReference type="InterPro" id="IPR003661">
    <property type="entry name" value="HisK_dim/P_dom"/>
</dbReference>
<dbReference type="InterPro" id="IPR004358">
    <property type="entry name" value="Sig_transdc_His_kin-like_C"/>
</dbReference>
<dbReference type="PRINTS" id="PR00344">
    <property type="entry name" value="BCTRLSENSOR"/>
</dbReference>
<evidence type="ECO:0000256" key="3">
    <source>
        <dbReference type="ARBA" id="ARBA00022553"/>
    </source>
</evidence>
<feature type="modified residue" description="4-aspartylphosphate" evidence="6">
    <location>
        <position position="978"/>
    </location>
</feature>
<dbReference type="InterPro" id="IPR036097">
    <property type="entry name" value="HisK_dim/P_sf"/>
</dbReference>
<evidence type="ECO:0000313" key="12">
    <source>
        <dbReference type="Proteomes" id="UP001061361"/>
    </source>
</evidence>
<dbReference type="InterPro" id="IPR035965">
    <property type="entry name" value="PAS-like_dom_sf"/>
</dbReference>
<dbReference type="Proteomes" id="UP001061361">
    <property type="component" value="Chromosome"/>
</dbReference>
<dbReference type="Gene3D" id="3.40.50.2300">
    <property type="match status" value="1"/>
</dbReference>
<feature type="domain" description="PAS" evidence="9">
    <location>
        <begin position="544"/>
        <end position="588"/>
    </location>
</feature>
<dbReference type="Pfam" id="PF00072">
    <property type="entry name" value="Response_reg"/>
    <property type="match status" value="1"/>
</dbReference>
<keyword evidence="3 6" id="KW-0597">Phosphoprotein</keyword>
<feature type="domain" description="Response regulatory" evidence="8">
    <location>
        <begin position="929"/>
        <end position="1048"/>
    </location>
</feature>
<keyword evidence="4" id="KW-0808">Transferase</keyword>
<feature type="domain" description="PAS" evidence="9">
    <location>
        <begin position="26"/>
        <end position="97"/>
    </location>
</feature>
<evidence type="ECO:0000259" key="9">
    <source>
        <dbReference type="PROSITE" id="PS50112"/>
    </source>
</evidence>
<dbReference type="Gene3D" id="1.10.287.130">
    <property type="match status" value="1"/>
</dbReference>
<feature type="domain" description="PAS" evidence="9">
    <location>
        <begin position="440"/>
        <end position="483"/>
    </location>
</feature>
<feature type="domain" description="PAC" evidence="10">
    <location>
        <begin position="103"/>
        <end position="155"/>
    </location>
</feature>
<dbReference type="NCBIfam" id="TIGR00229">
    <property type="entry name" value="sensory_box"/>
    <property type="match status" value="5"/>
</dbReference>
<dbReference type="Pfam" id="PF02518">
    <property type="entry name" value="HATPase_c"/>
    <property type="match status" value="1"/>
</dbReference>
<evidence type="ECO:0000256" key="5">
    <source>
        <dbReference type="ARBA" id="ARBA00022777"/>
    </source>
</evidence>
<dbReference type="RefSeq" id="WP_264981718.1">
    <property type="nucleotide sequence ID" value="NZ_AP026708.1"/>
</dbReference>
<dbReference type="InterPro" id="IPR005467">
    <property type="entry name" value="His_kinase_dom"/>
</dbReference>
<dbReference type="InterPro" id="IPR001789">
    <property type="entry name" value="Sig_transdc_resp-reg_receiver"/>
</dbReference>
<dbReference type="InterPro" id="IPR000700">
    <property type="entry name" value="PAS-assoc_C"/>
</dbReference>
<accession>A0ABM8AUA3</accession>
<dbReference type="InterPro" id="IPR013656">
    <property type="entry name" value="PAS_4"/>
</dbReference>
<dbReference type="Pfam" id="PF13426">
    <property type="entry name" value="PAS_9"/>
    <property type="match status" value="2"/>
</dbReference>
<dbReference type="Pfam" id="PF08448">
    <property type="entry name" value="PAS_4"/>
    <property type="match status" value="1"/>
</dbReference>
<evidence type="ECO:0000259" key="10">
    <source>
        <dbReference type="PROSITE" id="PS50113"/>
    </source>
</evidence>
<dbReference type="SMART" id="SM00448">
    <property type="entry name" value="REC"/>
    <property type="match status" value="1"/>
</dbReference>
<dbReference type="SMART" id="SM00388">
    <property type="entry name" value="HisKA"/>
    <property type="match status" value="1"/>
</dbReference>
<evidence type="ECO:0000256" key="1">
    <source>
        <dbReference type="ARBA" id="ARBA00000085"/>
    </source>
</evidence>